<evidence type="ECO:0000256" key="1">
    <source>
        <dbReference type="SAM" id="Phobius"/>
    </source>
</evidence>
<keyword evidence="1" id="KW-1133">Transmembrane helix</keyword>
<accession>A0ABW2Y553</accession>
<proteinExistence type="predicted"/>
<organism evidence="3 4">
    <name type="scientific">Alloscardovia venturai</name>
    <dbReference type="NCBI Taxonomy" id="1769421"/>
    <lineage>
        <taxon>Bacteria</taxon>
        <taxon>Bacillati</taxon>
        <taxon>Actinomycetota</taxon>
        <taxon>Actinomycetes</taxon>
        <taxon>Bifidobacteriales</taxon>
        <taxon>Bifidobacteriaceae</taxon>
        <taxon>Alloscardovia</taxon>
    </lineage>
</organism>
<protein>
    <submittedName>
        <fullName evidence="3">Fe-S-containing protein</fullName>
    </submittedName>
</protein>
<evidence type="ECO:0000313" key="4">
    <source>
        <dbReference type="Proteomes" id="UP001597036"/>
    </source>
</evidence>
<feature type="transmembrane region" description="Helical" evidence="1">
    <location>
        <begin position="210"/>
        <end position="231"/>
    </location>
</feature>
<dbReference type="Pfam" id="PF10080">
    <property type="entry name" value="FtrD-like"/>
    <property type="match status" value="1"/>
</dbReference>
<feature type="transmembrane region" description="Helical" evidence="1">
    <location>
        <begin position="159"/>
        <end position="177"/>
    </location>
</feature>
<feature type="transmembrane region" description="Helical" evidence="1">
    <location>
        <begin position="237"/>
        <end position="259"/>
    </location>
</feature>
<feature type="transmembrane region" description="Helical" evidence="1">
    <location>
        <begin position="183"/>
        <end position="201"/>
    </location>
</feature>
<sequence>MLEQFVSALPGSFAPIVLTVVVGAVCKPDDERYHRTSRLWRIGGVVIGLIGAIVFAALRATGELTQRTIVNVPTLIACLICDGALVVLFAVAAWKNGQNRDDRATQDTRRGVQIDVRNAVFAVALAVTYFRAFPDVILRVTSFVQAGESFFTSDMLMRALGFALGIGTSVVIAAIFSTMTSSVSSRIFAVTGIALVLLIAAQHIIDITQILYSTGVIILFPATFALLAWGLNHTLTIVIAQAAVFIIPVIASIIVGWKTALVGENLAIVRSRRAMKRRSYVTAVFGLVSMLAMGYALTYGVAATHEEIAELKAESYSVKNGFAHIKLSQVSDGHLHRFEYTAKDGTKMSFLAIKKGGGSVVVVLDACENCGDAGYYEKDGKVICKKCDVAMNVATIGFKGGCNPIPLDFTNNGKTVSVRTADLDAQSQVFRR</sequence>
<evidence type="ECO:0000313" key="3">
    <source>
        <dbReference type="EMBL" id="MFD0704684.1"/>
    </source>
</evidence>
<feature type="transmembrane region" description="Helical" evidence="1">
    <location>
        <begin position="70"/>
        <end position="94"/>
    </location>
</feature>
<dbReference type="Proteomes" id="UP001597036">
    <property type="component" value="Unassembled WGS sequence"/>
</dbReference>
<name>A0ABW2Y553_9BIFI</name>
<gene>
    <name evidence="3" type="ORF">ACFQY8_02825</name>
</gene>
<dbReference type="InterPro" id="IPR018758">
    <property type="entry name" value="FtrD-like"/>
</dbReference>
<dbReference type="EMBL" id="JBHTHQ010000013">
    <property type="protein sequence ID" value="MFD0704684.1"/>
    <property type="molecule type" value="Genomic_DNA"/>
</dbReference>
<evidence type="ECO:0000259" key="2">
    <source>
        <dbReference type="Pfam" id="PF10080"/>
    </source>
</evidence>
<dbReference type="RefSeq" id="WP_377938401.1">
    <property type="nucleotide sequence ID" value="NZ_JBHTHQ010000013.1"/>
</dbReference>
<keyword evidence="1" id="KW-0812">Transmembrane</keyword>
<comment type="caution">
    <text evidence="3">The sequence shown here is derived from an EMBL/GenBank/DDBJ whole genome shotgun (WGS) entry which is preliminary data.</text>
</comment>
<feature type="domain" description="Membrane iron-sulfur containing protein FtrD-like" evidence="2">
    <location>
        <begin position="330"/>
        <end position="430"/>
    </location>
</feature>
<keyword evidence="4" id="KW-1185">Reference proteome</keyword>
<feature type="transmembrane region" description="Helical" evidence="1">
    <location>
        <begin position="6"/>
        <end position="26"/>
    </location>
</feature>
<feature type="transmembrane region" description="Helical" evidence="1">
    <location>
        <begin position="38"/>
        <end position="58"/>
    </location>
</feature>
<keyword evidence="1" id="KW-0472">Membrane</keyword>
<reference evidence="4" key="1">
    <citation type="journal article" date="2019" name="Int. J. Syst. Evol. Microbiol.">
        <title>The Global Catalogue of Microorganisms (GCM) 10K type strain sequencing project: providing services to taxonomists for standard genome sequencing and annotation.</title>
        <authorList>
            <consortium name="The Broad Institute Genomics Platform"/>
            <consortium name="The Broad Institute Genome Sequencing Center for Infectious Disease"/>
            <person name="Wu L."/>
            <person name="Ma J."/>
        </authorList>
    </citation>
    <scope>NUCLEOTIDE SEQUENCE [LARGE SCALE GENOMIC DNA]</scope>
    <source>
        <strain evidence="4">CCM 8604</strain>
    </source>
</reference>
<feature type="transmembrane region" description="Helical" evidence="1">
    <location>
        <begin position="280"/>
        <end position="302"/>
    </location>
</feature>